<evidence type="ECO:0000313" key="6">
    <source>
        <dbReference type="Proteomes" id="UP000095287"/>
    </source>
</evidence>
<dbReference type="SMART" id="SM00020">
    <property type="entry name" value="Tryp_SPc"/>
    <property type="match status" value="1"/>
</dbReference>
<dbReference type="SUPFAM" id="SSF50494">
    <property type="entry name" value="Trypsin-like serine proteases"/>
    <property type="match status" value="1"/>
</dbReference>
<dbReference type="PROSITE" id="PS00135">
    <property type="entry name" value="TRYPSIN_SER"/>
    <property type="match status" value="1"/>
</dbReference>
<dbReference type="Pfam" id="PF00089">
    <property type="entry name" value="Trypsin"/>
    <property type="match status" value="1"/>
</dbReference>
<evidence type="ECO:0000256" key="3">
    <source>
        <dbReference type="RuleBase" id="RU363034"/>
    </source>
</evidence>
<sequence length="326" mass="35958">MILCLVLLLAATGQPQTAKNESDFGYSAKVKTVPEDKNRYISQGAKRFPNFIIGGQPVDSVEKWPWQALIYYHTTDGRPFWCGGTLISKRHILTAAHCAIDMIEEQSLVSMGVISVDRQRSGFQGRTISKITTHPEYNPSSYKADIAVLEVDNAFVLSRAVSPVQLLFDDDQVLNSTNSLIATGWGAYDPNLPQKESKELREVRLPIIPLPKCITLWEKLKSSLNVDDTVICAGGEGKGTGPGDSGGPLLAFHNNTYVQVGVASFGDNEGSGLYYQDKYPGVYTRISAYCDFIKESTENMATCRDTITMHYITIIIVAIVFCAQFH</sequence>
<dbReference type="Gene3D" id="2.40.10.10">
    <property type="entry name" value="Trypsin-like serine proteases"/>
    <property type="match status" value="1"/>
</dbReference>
<dbReference type="InterPro" id="IPR018114">
    <property type="entry name" value="TRYPSIN_HIS"/>
</dbReference>
<name>A0A1I8AVF2_9BILA</name>
<dbReference type="InterPro" id="IPR001254">
    <property type="entry name" value="Trypsin_dom"/>
</dbReference>
<keyword evidence="3" id="KW-0645">Protease</keyword>
<dbReference type="InterPro" id="IPR043504">
    <property type="entry name" value="Peptidase_S1_PA_chymotrypsin"/>
</dbReference>
<dbReference type="InterPro" id="IPR001314">
    <property type="entry name" value="Peptidase_S1A"/>
</dbReference>
<organism evidence="6 7">
    <name type="scientific">Steinernema glaseri</name>
    <dbReference type="NCBI Taxonomy" id="37863"/>
    <lineage>
        <taxon>Eukaryota</taxon>
        <taxon>Metazoa</taxon>
        <taxon>Ecdysozoa</taxon>
        <taxon>Nematoda</taxon>
        <taxon>Chromadorea</taxon>
        <taxon>Rhabditida</taxon>
        <taxon>Tylenchina</taxon>
        <taxon>Panagrolaimomorpha</taxon>
        <taxon>Strongyloidoidea</taxon>
        <taxon>Steinernematidae</taxon>
        <taxon>Steinernema</taxon>
    </lineage>
</organism>
<keyword evidence="4" id="KW-0732">Signal</keyword>
<evidence type="ECO:0000256" key="4">
    <source>
        <dbReference type="SAM" id="SignalP"/>
    </source>
</evidence>
<dbReference type="WBParaSite" id="L893_g9305.t1">
    <property type="protein sequence ID" value="L893_g9305.t1"/>
    <property type="gene ID" value="L893_g9305"/>
</dbReference>
<keyword evidence="3" id="KW-0378">Hydrolase</keyword>
<dbReference type="InterPro" id="IPR009003">
    <property type="entry name" value="Peptidase_S1_PA"/>
</dbReference>
<dbReference type="GO" id="GO:0006508">
    <property type="term" value="P:proteolysis"/>
    <property type="evidence" value="ECO:0007669"/>
    <property type="project" value="UniProtKB-KW"/>
</dbReference>
<feature type="signal peptide" evidence="4">
    <location>
        <begin position="1"/>
        <end position="18"/>
    </location>
</feature>
<evidence type="ECO:0000259" key="5">
    <source>
        <dbReference type="PROSITE" id="PS50240"/>
    </source>
</evidence>
<feature type="domain" description="Peptidase S1" evidence="5">
    <location>
        <begin position="52"/>
        <end position="298"/>
    </location>
</feature>
<evidence type="ECO:0000313" key="7">
    <source>
        <dbReference type="WBParaSite" id="L893_g9305.t1"/>
    </source>
</evidence>
<keyword evidence="1" id="KW-1015">Disulfide bond</keyword>
<dbReference type="InterPro" id="IPR033116">
    <property type="entry name" value="TRYPSIN_SER"/>
</dbReference>
<dbReference type="PANTHER" id="PTHR24256">
    <property type="entry name" value="TRYPTASE-RELATED"/>
    <property type="match status" value="1"/>
</dbReference>
<reference evidence="7" key="1">
    <citation type="submission" date="2016-11" db="UniProtKB">
        <authorList>
            <consortium name="WormBaseParasite"/>
        </authorList>
    </citation>
    <scope>IDENTIFICATION</scope>
</reference>
<dbReference type="PRINTS" id="PR00722">
    <property type="entry name" value="CHYMOTRYPSIN"/>
</dbReference>
<comment type="similarity">
    <text evidence="2">Belongs to the peptidase S1 family. CLIP subfamily.</text>
</comment>
<accession>A0A1I8AVF2</accession>
<dbReference type="InterPro" id="IPR051487">
    <property type="entry name" value="Ser/Thr_Proteases_Immune/Dev"/>
</dbReference>
<dbReference type="PROSITE" id="PS00134">
    <property type="entry name" value="TRYPSIN_HIS"/>
    <property type="match status" value="1"/>
</dbReference>
<dbReference type="CDD" id="cd00190">
    <property type="entry name" value="Tryp_SPc"/>
    <property type="match status" value="1"/>
</dbReference>
<proteinExistence type="inferred from homology"/>
<feature type="chain" id="PRO_5009315145" evidence="4">
    <location>
        <begin position="19"/>
        <end position="326"/>
    </location>
</feature>
<dbReference type="Proteomes" id="UP000095287">
    <property type="component" value="Unplaced"/>
</dbReference>
<evidence type="ECO:0000256" key="2">
    <source>
        <dbReference type="ARBA" id="ARBA00024195"/>
    </source>
</evidence>
<evidence type="ECO:0000256" key="1">
    <source>
        <dbReference type="ARBA" id="ARBA00023157"/>
    </source>
</evidence>
<protein>
    <submittedName>
        <fullName evidence="7">Peptidase S1 domain-containing protein</fullName>
    </submittedName>
</protein>
<dbReference type="AlphaFoldDB" id="A0A1I8AVF2"/>
<dbReference type="FunFam" id="2.40.10.10:FF:000068">
    <property type="entry name" value="transmembrane protease serine 2"/>
    <property type="match status" value="1"/>
</dbReference>
<keyword evidence="3" id="KW-0720">Serine protease</keyword>
<dbReference type="GO" id="GO:0004252">
    <property type="term" value="F:serine-type endopeptidase activity"/>
    <property type="evidence" value="ECO:0007669"/>
    <property type="project" value="InterPro"/>
</dbReference>
<dbReference type="PROSITE" id="PS50240">
    <property type="entry name" value="TRYPSIN_DOM"/>
    <property type="match status" value="1"/>
</dbReference>
<keyword evidence="6" id="KW-1185">Reference proteome</keyword>